<dbReference type="InterPro" id="IPR027417">
    <property type="entry name" value="P-loop_NTPase"/>
</dbReference>
<accession>A0ABR7MZB0</accession>
<evidence type="ECO:0000256" key="6">
    <source>
        <dbReference type="ARBA" id="ARBA00022932"/>
    </source>
</evidence>
<dbReference type="SUPFAM" id="SSF48019">
    <property type="entry name" value="post-AAA+ oligomerization domain-like"/>
    <property type="match status" value="1"/>
</dbReference>
<evidence type="ECO:0000256" key="2">
    <source>
        <dbReference type="ARBA" id="ARBA00017703"/>
    </source>
</evidence>
<keyword evidence="5" id="KW-0235">DNA replication</keyword>
<dbReference type="Pfam" id="PF06144">
    <property type="entry name" value="DNA_pol3_delta"/>
    <property type="match status" value="1"/>
</dbReference>
<dbReference type="EC" id="2.7.7.7" evidence="1"/>
<name>A0ABR7MZB0_9FIRM</name>
<dbReference type="Proteomes" id="UP000606193">
    <property type="component" value="Unassembled WGS sequence"/>
</dbReference>
<evidence type="ECO:0000256" key="7">
    <source>
        <dbReference type="ARBA" id="ARBA00034754"/>
    </source>
</evidence>
<dbReference type="PANTHER" id="PTHR34388:SF1">
    <property type="entry name" value="DNA POLYMERASE III SUBUNIT DELTA"/>
    <property type="match status" value="1"/>
</dbReference>
<organism evidence="11 12">
    <name type="scientific">Jutongia huaianensis</name>
    <dbReference type="NCBI Taxonomy" id="2763668"/>
    <lineage>
        <taxon>Bacteria</taxon>
        <taxon>Bacillati</taxon>
        <taxon>Bacillota</taxon>
        <taxon>Clostridia</taxon>
        <taxon>Lachnospirales</taxon>
        <taxon>Lachnospiraceae</taxon>
        <taxon>Jutongia</taxon>
    </lineage>
</organism>
<feature type="domain" description="DNA polymerase III delta N-terminal" evidence="9">
    <location>
        <begin position="17"/>
        <end position="129"/>
    </location>
</feature>
<dbReference type="SUPFAM" id="SSF52540">
    <property type="entry name" value="P-loop containing nucleoside triphosphate hydrolases"/>
    <property type="match status" value="1"/>
</dbReference>
<evidence type="ECO:0000259" key="9">
    <source>
        <dbReference type="Pfam" id="PF06144"/>
    </source>
</evidence>
<dbReference type="NCBIfam" id="TIGR01128">
    <property type="entry name" value="holA"/>
    <property type="match status" value="1"/>
</dbReference>
<evidence type="ECO:0000256" key="8">
    <source>
        <dbReference type="ARBA" id="ARBA00049244"/>
    </source>
</evidence>
<evidence type="ECO:0000256" key="5">
    <source>
        <dbReference type="ARBA" id="ARBA00022705"/>
    </source>
</evidence>
<protein>
    <recommendedName>
        <fullName evidence="2">DNA polymerase III subunit delta</fullName>
        <ecNumber evidence="1">2.7.7.7</ecNumber>
    </recommendedName>
</protein>
<dbReference type="RefSeq" id="WP_249297383.1">
    <property type="nucleotide sequence ID" value="NZ_JACRSX010000003.1"/>
</dbReference>
<feature type="domain" description="DNA polymerase III delta subunit-like C-terminal" evidence="10">
    <location>
        <begin position="204"/>
        <end position="320"/>
    </location>
</feature>
<keyword evidence="3 11" id="KW-0808">Transferase</keyword>
<sequence>MKQLKEDLNNQTFHPVYLLYGEEDYLKRMYRDRLKKAVLGDGDEMNYSYFEGKDIDFPTLREAANTLPFFSDHRIIIIENSRWFKNASELADYLPAMPDTTVMVFVEKEIDKRNKLYKYVNKNGLAVEMTTMTERELKAWVALLLKQSGRKIQESTASYLLEQVDNSMTNIKNELDKLIAYTEGREIITKEDIDAVCSIQVTGRIFQMMDAVASGNQGETLRLYHDLLTLRENPMSILYLLTRHFNVLLQVKGMTGKYDRAEMAKKAGIPPFAVGKYQSQCRRFSGSKIKTMLDSCIETEYQFKRGNIGDQLGVELLLISFAEI</sequence>
<proteinExistence type="inferred from homology"/>
<keyword evidence="6" id="KW-0239">DNA-directed DNA polymerase</keyword>
<comment type="catalytic activity">
    <reaction evidence="8">
        <text>DNA(n) + a 2'-deoxyribonucleoside 5'-triphosphate = DNA(n+1) + diphosphate</text>
        <dbReference type="Rhea" id="RHEA:22508"/>
        <dbReference type="Rhea" id="RHEA-COMP:17339"/>
        <dbReference type="Rhea" id="RHEA-COMP:17340"/>
        <dbReference type="ChEBI" id="CHEBI:33019"/>
        <dbReference type="ChEBI" id="CHEBI:61560"/>
        <dbReference type="ChEBI" id="CHEBI:173112"/>
        <dbReference type="EC" id="2.7.7.7"/>
    </reaction>
</comment>
<dbReference type="InterPro" id="IPR008921">
    <property type="entry name" value="DNA_pol3_clamp-load_cplx_C"/>
</dbReference>
<dbReference type="InterPro" id="IPR005790">
    <property type="entry name" value="DNA_polIII_delta"/>
</dbReference>
<comment type="caution">
    <text evidence="11">The sequence shown here is derived from an EMBL/GenBank/DDBJ whole genome shotgun (WGS) entry which is preliminary data.</text>
</comment>
<keyword evidence="4 11" id="KW-0548">Nucleotidyltransferase</keyword>
<dbReference type="EMBL" id="JACRSX010000003">
    <property type="protein sequence ID" value="MBC8561723.1"/>
    <property type="molecule type" value="Genomic_DNA"/>
</dbReference>
<evidence type="ECO:0000313" key="12">
    <source>
        <dbReference type="Proteomes" id="UP000606193"/>
    </source>
</evidence>
<dbReference type="Gene3D" id="1.10.8.60">
    <property type="match status" value="1"/>
</dbReference>
<dbReference type="InterPro" id="IPR010372">
    <property type="entry name" value="DNA_pol3_delta_N"/>
</dbReference>
<dbReference type="InterPro" id="IPR048466">
    <property type="entry name" value="DNA_pol3_delta-like_C"/>
</dbReference>
<evidence type="ECO:0000313" key="11">
    <source>
        <dbReference type="EMBL" id="MBC8561723.1"/>
    </source>
</evidence>
<evidence type="ECO:0000256" key="3">
    <source>
        <dbReference type="ARBA" id="ARBA00022679"/>
    </source>
</evidence>
<keyword evidence="12" id="KW-1185">Reference proteome</keyword>
<comment type="similarity">
    <text evidence="7">Belongs to the DNA polymerase HolA subunit family.</text>
</comment>
<dbReference type="GO" id="GO:0003887">
    <property type="term" value="F:DNA-directed DNA polymerase activity"/>
    <property type="evidence" value="ECO:0007669"/>
    <property type="project" value="UniProtKB-EC"/>
</dbReference>
<evidence type="ECO:0000256" key="4">
    <source>
        <dbReference type="ARBA" id="ARBA00022695"/>
    </source>
</evidence>
<dbReference type="Gene3D" id="1.20.272.10">
    <property type="match status" value="1"/>
</dbReference>
<evidence type="ECO:0000259" key="10">
    <source>
        <dbReference type="Pfam" id="PF21694"/>
    </source>
</evidence>
<reference evidence="11 12" key="1">
    <citation type="submission" date="2020-08" db="EMBL/GenBank/DDBJ databases">
        <title>Genome public.</title>
        <authorList>
            <person name="Liu C."/>
            <person name="Sun Q."/>
        </authorList>
    </citation>
    <scope>NUCLEOTIDE SEQUENCE [LARGE SCALE GENOMIC DNA]</scope>
    <source>
        <strain evidence="11 12">NSJ-37</strain>
    </source>
</reference>
<dbReference type="PANTHER" id="PTHR34388">
    <property type="entry name" value="DNA POLYMERASE III SUBUNIT DELTA"/>
    <property type="match status" value="1"/>
</dbReference>
<evidence type="ECO:0000256" key="1">
    <source>
        <dbReference type="ARBA" id="ARBA00012417"/>
    </source>
</evidence>
<dbReference type="Gene3D" id="3.40.50.300">
    <property type="entry name" value="P-loop containing nucleotide triphosphate hydrolases"/>
    <property type="match status" value="1"/>
</dbReference>
<dbReference type="Pfam" id="PF21694">
    <property type="entry name" value="DNA_pol3_delta_C"/>
    <property type="match status" value="1"/>
</dbReference>
<gene>
    <name evidence="11" type="primary">holA</name>
    <name evidence="11" type="ORF">H8704_03605</name>
</gene>